<name>K0THT7_THAOC</name>
<organism evidence="2 3">
    <name type="scientific">Thalassiosira oceanica</name>
    <name type="common">Marine diatom</name>
    <dbReference type="NCBI Taxonomy" id="159749"/>
    <lineage>
        <taxon>Eukaryota</taxon>
        <taxon>Sar</taxon>
        <taxon>Stramenopiles</taxon>
        <taxon>Ochrophyta</taxon>
        <taxon>Bacillariophyta</taxon>
        <taxon>Coscinodiscophyceae</taxon>
        <taxon>Thalassiosirophycidae</taxon>
        <taxon>Thalassiosirales</taxon>
        <taxon>Thalassiosiraceae</taxon>
        <taxon>Thalassiosira</taxon>
    </lineage>
</organism>
<feature type="non-terminal residue" evidence="2">
    <location>
        <position position="73"/>
    </location>
</feature>
<dbReference type="Pfam" id="PF00651">
    <property type="entry name" value="BTB"/>
    <property type="match status" value="1"/>
</dbReference>
<dbReference type="OMA" id="KRCEHFA"/>
<dbReference type="OrthoDB" id="10251809at2759"/>
<dbReference type="PANTHER" id="PTHR46306:SF1">
    <property type="entry name" value="BTB_POZ DOMAIN-CONTAINING PROTEIN 9"/>
    <property type="match status" value="1"/>
</dbReference>
<dbReference type="PANTHER" id="PTHR46306">
    <property type="entry name" value="BTB/POZ DOMAIN-CONTAINING PROTEIN 9"/>
    <property type="match status" value="1"/>
</dbReference>
<dbReference type="GO" id="GO:0005737">
    <property type="term" value="C:cytoplasm"/>
    <property type="evidence" value="ECO:0007669"/>
    <property type="project" value="TreeGrafter"/>
</dbReference>
<dbReference type="InterPro" id="IPR000210">
    <property type="entry name" value="BTB/POZ_dom"/>
</dbReference>
<feature type="domain" description="BTB" evidence="1">
    <location>
        <begin position="3"/>
        <end position="73"/>
    </location>
</feature>
<proteinExistence type="predicted"/>
<sequence>MSIDVIFVVEGQEVHANRAMLAVRSQYFDALLFGGMSESIGVDEEGDRKPIVLNDVSYECFKQVIEFLYTDRV</sequence>
<dbReference type="PROSITE" id="PS50097">
    <property type="entry name" value="BTB"/>
    <property type="match status" value="1"/>
</dbReference>
<gene>
    <name evidence="2" type="ORF">THAOC_01126</name>
</gene>
<comment type="caution">
    <text evidence="2">The sequence shown here is derived from an EMBL/GenBank/DDBJ whole genome shotgun (WGS) entry which is preliminary data.</text>
</comment>
<protein>
    <recommendedName>
        <fullName evidence="1">BTB domain-containing protein</fullName>
    </recommendedName>
</protein>
<dbReference type="AlphaFoldDB" id="K0THT7"/>
<reference evidence="2 3" key="1">
    <citation type="journal article" date="2012" name="Genome Biol.">
        <title>Genome and low-iron response of an oceanic diatom adapted to chronic iron limitation.</title>
        <authorList>
            <person name="Lommer M."/>
            <person name="Specht M."/>
            <person name="Roy A.S."/>
            <person name="Kraemer L."/>
            <person name="Andreson R."/>
            <person name="Gutowska M.A."/>
            <person name="Wolf J."/>
            <person name="Bergner S.V."/>
            <person name="Schilhabel M.B."/>
            <person name="Klostermeier U.C."/>
            <person name="Beiko R.G."/>
            <person name="Rosenstiel P."/>
            <person name="Hippler M."/>
            <person name="Laroche J."/>
        </authorList>
    </citation>
    <scope>NUCLEOTIDE SEQUENCE [LARGE SCALE GENOMIC DNA]</scope>
    <source>
        <strain evidence="2 3">CCMP1005</strain>
    </source>
</reference>
<dbReference type="InterPro" id="IPR011333">
    <property type="entry name" value="SKP1/BTB/POZ_sf"/>
</dbReference>
<keyword evidence="3" id="KW-1185">Reference proteome</keyword>
<evidence type="ECO:0000259" key="1">
    <source>
        <dbReference type="PROSITE" id="PS50097"/>
    </source>
</evidence>
<dbReference type="Gene3D" id="3.30.710.10">
    <property type="entry name" value="Potassium Channel Kv1.1, Chain A"/>
    <property type="match status" value="1"/>
</dbReference>
<dbReference type="Proteomes" id="UP000266841">
    <property type="component" value="Unassembled WGS sequence"/>
</dbReference>
<evidence type="ECO:0000313" key="3">
    <source>
        <dbReference type="Proteomes" id="UP000266841"/>
    </source>
</evidence>
<dbReference type="SUPFAM" id="SSF54695">
    <property type="entry name" value="POZ domain"/>
    <property type="match status" value="1"/>
</dbReference>
<evidence type="ECO:0000313" key="2">
    <source>
        <dbReference type="EMBL" id="EJK77065.1"/>
    </source>
</evidence>
<dbReference type="EMBL" id="AGNL01001347">
    <property type="protein sequence ID" value="EJK77065.1"/>
    <property type="molecule type" value="Genomic_DNA"/>
</dbReference>
<dbReference type="CDD" id="cd18186">
    <property type="entry name" value="BTB_POZ_ZBTB_KLHL-like"/>
    <property type="match status" value="1"/>
</dbReference>
<dbReference type="InterPro" id="IPR052407">
    <property type="entry name" value="BTB_POZ_domain_cont_9"/>
</dbReference>
<accession>K0THT7</accession>